<dbReference type="GO" id="GO:0043190">
    <property type="term" value="C:ATP-binding cassette (ABC) transporter complex"/>
    <property type="evidence" value="ECO:0007669"/>
    <property type="project" value="InterPro"/>
</dbReference>
<evidence type="ECO:0000256" key="4">
    <source>
        <dbReference type="ARBA" id="ARBA00023136"/>
    </source>
</evidence>
<dbReference type="PIRSF" id="PIRSF006648">
    <property type="entry name" value="DrrB"/>
    <property type="match status" value="1"/>
</dbReference>
<comment type="caution">
    <text evidence="7">The sequence shown here is derived from an EMBL/GenBank/DDBJ whole genome shotgun (WGS) entry which is preliminary data.</text>
</comment>
<proteinExistence type="predicted"/>
<keyword evidence="3 5" id="KW-1133">Transmembrane helix</keyword>
<dbReference type="InterPro" id="IPR000412">
    <property type="entry name" value="ABC_2_transport"/>
</dbReference>
<feature type="transmembrane region" description="Helical" evidence="5">
    <location>
        <begin position="52"/>
        <end position="73"/>
    </location>
</feature>
<accession>A0A417YEN3</accession>
<evidence type="ECO:0000259" key="6">
    <source>
        <dbReference type="Pfam" id="PF12698"/>
    </source>
</evidence>
<evidence type="ECO:0000256" key="2">
    <source>
        <dbReference type="ARBA" id="ARBA00022692"/>
    </source>
</evidence>
<feature type="transmembrane region" description="Helical" evidence="5">
    <location>
        <begin position="169"/>
        <end position="191"/>
    </location>
</feature>
<dbReference type="InterPro" id="IPR051784">
    <property type="entry name" value="Nod_factor_ABC_transporter"/>
</dbReference>
<feature type="domain" description="ABC-2 type transporter transmembrane" evidence="6">
    <location>
        <begin position="51"/>
        <end position="237"/>
    </location>
</feature>
<keyword evidence="4 5" id="KW-0472">Membrane</keyword>
<name>A0A417YEN3_9BACI</name>
<evidence type="ECO:0000313" key="8">
    <source>
        <dbReference type="Proteomes" id="UP000285456"/>
    </source>
</evidence>
<organism evidence="7 8">
    <name type="scientific">Oceanobacillus profundus</name>
    <dbReference type="NCBI Taxonomy" id="372463"/>
    <lineage>
        <taxon>Bacteria</taxon>
        <taxon>Bacillati</taxon>
        <taxon>Bacillota</taxon>
        <taxon>Bacilli</taxon>
        <taxon>Bacillales</taxon>
        <taxon>Bacillaceae</taxon>
        <taxon>Oceanobacillus</taxon>
    </lineage>
</organism>
<evidence type="ECO:0000256" key="1">
    <source>
        <dbReference type="ARBA" id="ARBA00004141"/>
    </source>
</evidence>
<feature type="transmembrane region" description="Helical" evidence="5">
    <location>
        <begin position="21"/>
        <end position="40"/>
    </location>
</feature>
<comment type="subcellular location">
    <subcellularLocation>
        <location evidence="1">Membrane</location>
        <topology evidence="1">Multi-pass membrane protein</topology>
    </subcellularLocation>
</comment>
<dbReference type="PANTHER" id="PTHR43229:SF6">
    <property type="entry name" value="ABC-TYPE MULTIDRUG TRANSPORT SYSTEM, PERMEASE COMPONENT"/>
    <property type="match status" value="1"/>
</dbReference>
<dbReference type="GO" id="GO:0140359">
    <property type="term" value="F:ABC-type transporter activity"/>
    <property type="evidence" value="ECO:0007669"/>
    <property type="project" value="InterPro"/>
</dbReference>
<protein>
    <submittedName>
        <fullName evidence="7">ABC transporter permease</fullName>
    </submittedName>
</protein>
<feature type="transmembrane region" description="Helical" evidence="5">
    <location>
        <begin position="133"/>
        <end position="157"/>
    </location>
</feature>
<dbReference type="InterPro" id="IPR013525">
    <property type="entry name" value="ABC2_TM"/>
</dbReference>
<gene>
    <name evidence="7" type="ORF">D1B32_15075</name>
</gene>
<dbReference type="AlphaFoldDB" id="A0A417YEN3"/>
<feature type="transmembrane region" description="Helical" evidence="5">
    <location>
        <begin position="218"/>
        <end position="238"/>
    </location>
</feature>
<dbReference type="OrthoDB" id="63188at2"/>
<evidence type="ECO:0000256" key="3">
    <source>
        <dbReference type="ARBA" id="ARBA00022989"/>
    </source>
</evidence>
<dbReference type="EMBL" id="QWEH01000010">
    <property type="protein sequence ID" value="RHW31090.1"/>
    <property type="molecule type" value="Genomic_DNA"/>
</dbReference>
<dbReference type="Proteomes" id="UP000285456">
    <property type="component" value="Unassembled WGS sequence"/>
</dbReference>
<evidence type="ECO:0000313" key="7">
    <source>
        <dbReference type="EMBL" id="RHW31090.1"/>
    </source>
</evidence>
<evidence type="ECO:0000256" key="5">
    <source>
        <dbReference type="SAM" id="Phobius"/>
    </source>
</evidence>
<keyword evidence="8" id="KW-1185">Reference proteome</keyword>
<reference evidence="7 8" key="1">
    <citation type="journal article" date="2007" name="Int. J. Syst. Evol. Microbiol.">
        <title>Oceanobacillus profundus sp. nov., isolated from a deep-sea sediment core.</title>
        <authorList>
            <person name="Kim Y.G."/>
            <person name="Choi D.H."/>
            <person name="Hyun S."/>
            <person name="Cho B.C."/>
        </authorList>
    </citation>
    <scope>NUCLEOTIDE SEQUENCE [LARGE SCALE GENOMIC DNA]</scope>
    <source>
        <strain evidence="7 8">DSM 18246</strain>
    </source>
</reference>
<sequence length="245" mass="27763">MNSITMQCKIEVLRIFRNPYFVFWSLLMPIVFYFIFTNIVNADVPDVELWQAHYLMSMTAFSVMGSAIMTFGIRMVQERTQGWSSFMKITPLPAWAYFTAKMFGQTVMHLFSVILIFIAGYLINGVSLTFTQWFFSGLWILVASLPFLAIGTLVGSMKKVETASGVSNILYLALAILGGMWFPIYIFPTFLQDMAEWLPSYHFGNGAWEIIRGNAPSIKSVLILGGYLIGFMVISALVRRNEEAN</sequence>
<feature type="transmembrane region" description="Helical" evidence="5">
    <location>
        <begin position="94"/>
        <end position="121"/>
    </location>
</feature>
<keyword evidence="2 5" id="KW-0812">Transmembrane</keyword>
<dbReference type="RefSeq" id="WP_095311632.1">
    <property type="nucleotide sequence ID" value="NZ_JAMAWL010000008.1"/>
</dbReference>
<dbReference type="Pfam" id="PF12698">
    <property type="entry name" value="ABC2_membrane_3"/>
    <property type="match status" value="1"/>
</dbReference>
<dbReference type="PANTHER" id="PTHR43229">
    <property type="entry name" value="NODULATION PROTEIN J"/>
    <property type="match status" value="1"/>
</dbReference>